<dbReference type="InterPro" id="IPR036761">
    <property type="entry name" value="TTHA0802/YceI-like_sf"/>
</dbReference>
<dbReference type="EMBL" id="JBHLUN010000015">
    <property type="protein sequence ID" value="MFC0410402.1"/>
    <property type="molecule type" value="Genomic_DNA"/>
</dbReference>
<dbReference type="SUPFAM" id="SSF101874">
    <property type="entry name" value="YceI-like"/>
    <property type="match status" value="1"/>
</dbReference>
<keyword evidence="1" id="KW-0732">Signal</keyword>
<feature type="domain" description="Lipid/polyisoprenoid-binding YceI-like" evidence="2">
    <location>
        <begin position="41"/>
        <end position="205"/>
    </location>
</feature>
<evidence type="ECO:0000259" key="2">
    <source>
        <dbReference type="SMART" id="SM00867"/>
    </source>
</evidence>
<feature type="signal peptide" evidence="1">
    <location>
        <begin position="1"/>
        <end position="23"/>
    </location>
</feature>
<dbReference type="Pfam" id="PF04264">
    <property type="entry name" value="YceI"/>
    <property type="match status" value="1"/>
</dbReference>
<dbReference type="Gene3D" id="2.40.128.110">
    <property type="entry name" value="Lipid/polyisoprenoid-binding, YceI-like"/>
    <property type="match status" value="1"/>
</dbReference>
<evidence type="ECO:0000313" key="3">
    <source>
        <dbReference type="EMBL" id="MFC0410402.1"/>
    </source>
</evidence>
<dbReference type="Proteomes" id="UP001589865">
    <property type="component" value="Unassembled WGS sequence"/>
</dbReference>
<comment type="caution">
    <text evidence="3">The sequence shown here is derived from an EMBL/GenBank/DDBJ whole genome shotgun (WGS) entry which is preliminary data.</text>
</comment>
<evidence type="ECO:0000256" key="1">
    <source>
        <dbReference type="SAM" id="SignalP"/>
    </source>
</evidence>
<dbReference type="PANTHER" id="PTHR34406">
    <property type="entry name" value="PROTEIN YCEI"/>
    <property type="match status" value="1"/>
</dbReference>
<gene>
    <name evidence="3" type="ORF">ACFFGY_19285</name>
</gene>
<proteinExistence type="predicted"/>
<reference evidence="3 4" key="1">
    <citation type="submission" date="2024-09" db="EMBL/GenBank/DDBJ databases">
        <authorList>
            <person name="Sun Q."/>
            <person name="Mori K."/>
        </authorList>
    </citation>
    <scope>NUCLEOTIDE SEQUENCE [LARGE SCALE GENOMIC DNA]</scope>
    <source>
        <strain evidence="3 4">TBRC 5777</strain>
    </source>
</reference>
<accession>A0ABV6JYL4</accession>
<dbReference type="RefSeq" id="WP_377046153.1">
    <property type="nucleotide sequence ID" value="NZ_JBHLUN010000015.1"/>
</dbReference>
<dbReference type="InterPro" id="IPR007372">
    <property type="entry name" value="Lipid/polyisoprenoid-bd_YceI"/>
</dbReference>
<dbReference type="SMART" id="SM00867">
    <property type="entry name" value="YceI"/>
    <property type="match status" value="1"/>
</dbReference>
<keyword evidence="4" id="KW-1185">Reference proteome</keyword>
<feature type="chain" id="PRO_5045455221" evidence="1">
    <location>
        <begin position="24"/>
        <end position="208"/>
    </location>
</feature>
<protein>
    <submittedName>
        <fullName evidence="3">YceI family protein</fullName>
    </submittedName>
</protein>
<organism evidence="3 4">
    <name type="scientific">Roseomonas elaeocarpi</name>
    <dbReference type="NCBI Taxonomy" id="907779"/>
    <lineage>
        <taxon>Bacteria</taxon>
        <taxon>Pseudomonadati</taxon>
        <taxon>Pseudomonadota</taxon>
        <taxon>Alphaproteobacteria</taxon>
        <taxon>Acetobacterales</taxon>
        <taxon>Roseomonadaceae</taxon>
        <taxon>Roseomonas</taxon>
    </lineage>
</organism>
<name>A0ABV6JYL4_9PROT</name>
<sequence length="208" mass="22905">MINRRAFAGLLMLAQTMFLPAMAQDAPPAMNRDPMAIRAGNYVLDPQHGKITWAVTHVGLSLYQGQFTNLSGKLTIDPANLDRTSLQIEIPVDGLRANEPELDQHLRTPDFLDMAKFPTASFTATKVERVGERGGRVRGNLTLHGITKPVTLRVNFNAAGVHPVSKRYTLGFDGHTTIRRSQFGIVTMVPAVGDEVKLDLEGEFQLVE</sequence>
<dbReference type="PANTHER" id="PTHR34406:SF1">
    <property type="entry name" value="PROTEIN YCEI"/>
    <property type="match status" value="1"/>
</dbReference>
<evidence type="ECO:0000313" key="4">
    <source>
        <dbReference type="Proteomes" id="UP001589865"/>
    </source>
</evidence>